<dbReference type="GO" id="GO:0004586">
    <property type="term" value="F:ornithine decarboxylase activity"/>
    <property type="evidence" value="ECO:0007669"/>
    <property type="project" value="TreeGrafter"/>
</dbReference>
<proteinExistence type="inferred from homology"/>
<evidence type="ECO:0000256" key="1">
    <source>
        <dbReference type="ARBA" id="ARBA00001933"/>
    </source>
</evidence>
<accession>A0A8X6I2W9</accession>
<dbReference type="InterPro" id="IPR002433">
    <property type="entry name" value="Orn_de-COase"/>
</dbReference>
<evidence type="ECO:0000256" key="4">
    <source>
        <dbReference type="ARBA" id="ARBA00023239"/>
    </source>
</evidence>
<dbReference type="PRINTS" id="PR01182">
    <property type="entry name" value="ORNDCRBXLASE"/>
</dbReference>
<comment type="similarity">
    <text evidence="2">Belongs to the Orn/Lys/Arg decarboxylase class-II family.</text>
</comment>
<comment type="cofactor">
    <cofactor evidence="1">
        <name>pyridoxal 5'-phosphate</name>
        <dbReference type="ChEBI" id="CHEBI:597326"/>
    </cofactor>
</comment>
<dbReference type="OrthoDB" id="6430250at2759"/>
<keyword evidence="3" id="KW-0663">Pyridoxal phosphate</keyword>
<dbReference type="GO" id="GO:0005737">
    <property type="term" value="C:cytoplasm"/>
    <property type="evidence" value="ECO:0007669"/>
    <property type="project" value="TreeGrafter"/>
</dbReference>
<dbReference type="Proteomes" id="UP000887013">
    <property type="component" value="Unassembled WGS sequence"/>
</dbReference>
<evidence type="ECO:0000256" key="2">
    <source>
        <dbReference type="ARBA" id="ARBA00008872"/>
    </source>
</evidence>
<dbReference type="InterPro" id="IPR022644">
    <property type="entry name" value="De-COase2_N"/>
</dbReference>
<reference evidence="6" key="1">
    <citation type="submission" date="2020-08" db="EMBL/GenBank/DDBJ databases">
        <title>Multicomponent nature underlies the extraordinary mechanical properties of spider dragline silk.</title>
        <authorList>
            <person name="Kono N."/>
            <person name="Nakamura H."/>
            <person name="Mori M."/>
            <person name="Yoshida Y."/>
            <person name="Ohtoshi R."/>
            <person name="Malay A.D."/>
            <person name="Moran D.A.P."/>
            <person name="Tomita M."/>
            <person name="Numata K."/>
            <person name="Arakawa K."/>
        </authorList>
    </citation>
    <scope>NUCLEOTIDE SEQUENCE</scope>
</reference>
<sequence length="160" mass="18327">MAASTGFLNNTNNNDSVFDHLRSISSRKCFKNIYKYALDTAKAMDEDRPFYIMDLADILWKTQLWKERLPNVSPYYAVKANADPVLMRLFVLLGYGFDCSTEGEIRLAIKSGADPRNIIFAHTIKTRKALRYASSIGVDLMTFDSKEELLKIRKEFPTAR</sequence>
<keyword evidence="4" id="KW-0456">Lyase</keyword>
<dbReference type="EMBL" id="BMAW01041458">
    <property type="protein sequence ID" value="GFS28660.1"/>
    <property type="molecule type" value="Genomic_DNA"/>
</dbReference>
<comment type="caution">
    <text evidence="6">The sequence shown here is derived from an EMBL/GenBank/DDBJ whole genome shotgun (WGS) entry which is preliminary data.</text>
</comment>
<evidence type="ECO:0000256" key="3">
    <source>
        <dbReference type="ARBA" id="ARBA00022898"/>
    </source>
</evidence>
<dbReference type="InterPro" id="IPR029066">
    <property type="entry name" value="PLP-binding_barrel"/>
</dbReference>
<gene>
    <name evidence="6" type="ORF">NPIL_245451</name>
</gene>
<evidence type="ECO:0000259" key="5">
    <source>
        <dbReference type="Pfam" id="PF02784"/>
    </source>
</evidence>
<protein>
    <submittedName>
        <fullName evidence="6">Ornithine decarboxylase</fullName>
    </submittedName>
</protein>
<keyword evidence="7" id="KW-1185">Reference proteome</keyword>
<dbReference type="AlphaFoldDB" id="A0A8X6I2W9"/>
<dbReference type="GO" id="GO:0033387">
    <property type="term" value="P:putrescine biosynthetic process from arginine, via ornithine"/>
    <property type="evidence" value="ECO:0007669"/>
    <property type="project" value="TreeGrafter"/>
</dbReference>
<evidence type="ECO:0000313" key="7">
    <source>
        <dbReference type="Proteomes" id="UP000887013"/>
    </source>
</evidence>
<name>A0A8X6I2W9_NEPPI</name>
<dbReference type="PANTHER" id="PTHR11482:SF6">
    <property type="entry name" value="ORNITHINE DECARBOXYLASE 1-RELATED"/>
    <property type="match status" value="1"/>
</dbReference>
<feature type="domain" description="Orn/DAP/Arg decarboxylase 2 N-terminal" evidence="5">
    <location>
        <begin position="56"/>
        <end position="159"/>
    </location>
</feature>
<dbReference type="PRINTS" id="PR01179">
    <property type="entry name" value="ODADCRBXLASE"/>
</dbReference>
<dbReference type="InterPro" id="IPR000183">
    <property type="entry name" value="Orn/DAP/Arg_de-COase"/>
</dbReference>
<dbReference type="Gene3D" id="3.20.20.10">
    <property type="entry name" value="Alanine racemase"/>
    <property type="match status" value="1"/>
</dbReference>
<dbReference type="PANTHER" id="PTHR11482">
    <property type="entry name" value="ARGININE/DIAMINOPIMELATE/ORNITHINE DECARBOXYLASE"/>
    <property type="match status" value="1"/>
</dbReference>
<dbReference type="Pfam" id="PF02784">
    <property type="entry name" value="Orn_Arg_deC_N"/>
    <property type="match status" value="1"/>
</dbReference>
<dbReference type="SUPFAM" id="SSF51419">
    <property type="entry name" value="PLP-binding barrel"/>
    <property type="match status" value="1"/>
</dbReference>
<organism evidence="6 7">
    <name type="scientific">Nephila pilipes</name>
    <name type="common">Giant wood spider</name>
    <name type="synonym">Nephila maculata</name>
    <dbReference type="NCBI Taxonomy" id="299642"/>
    <lineage>
        <taxon>Eukaryota</taxon>
        <taxon>Metazoa</taxon>
        <taxon>Ecdysozoa</taxon>
        <taxon>Arthropoda</taxon>
        <taxon>Chelicerata</taxon>
        <taxon>Arachnida</taxon>
        <taxon>Araneae</taxon>
        <taxon>Araneomorphae</taxon>
        <taxon>Entelegynae</taxon>
        <taxon>Araneoidea</taxon>
        <taxon>Nephilidae</taxon>
        <taxon>Nephila</taxon>
    </lineage>
</organism>
<evidence type="ECO:0000313" key="6">
    <source>
        <dbReference type="EMBL" id="GFS28660.1"/>
    </source>
</evidence>